<dbReference type="Proteomes" id="UP001054945">
    <property type="component" value="Unassembled WGS sequence"/>
</dbReference>
<keyword evidence="2" id="KW-1185">Reference proteome</keyword>
<dbReference type="AlphaFoldDB" id="A0AAV4UT37"/>
<proteinExistence type="predicted"/>
<sequence>MQAPGERKIIYSINVFRHSILTSSNGFLQSEYDGAGVLENFGGYKNSAQDSGGSTTAKLNREGRSSQRFCCCWMYI</sequence>
<name>A0AAV4UT37_CAEEX</name>
<reference evidence="1 2" key="1">
    <citation type="submission" date="2021-06" db="EMBL/GenBank/DDBJ databases">
        <title>Caerostris extrusa draft genome.</title>
        <authorList>
            <person name="Kono N."/>
            <person name="Arakawa K."/>
        </authorList>
    </citation>
    <scope>NUCLEOTIDE SEQUENCE [LARGE SCALE GENOMIC DNA]</scope>
</reference>
<accession>A0AAV4UT37</accession>
<evidence type="ECO:0000313" key="2">
    <source>
        <dbReference type="Proteomes" id="UP001054945"/>
    </source>
</evidence>
<organism evidence="1 2">
    <name type="scientific">Caerostris extrusa</name>
    <name type="common">Bark spider</name>
    <name type="synonym">Caerostris bankana</name>
    <dbReference type="NCBI Taxonomy" id="172846"/>
    <lineage>
        <taxon>Eukaryota</taxon>
        <taxon>Metazoa</taxon>
        <taxon>Ecdysozoa</taxon>
        <taxon>Arthropoda</taxon>
        <taxon>Chelicerata</taxon>
        <taxon>Arachnida</taxon>
        <taxon>Araneae</taxon>
        <taxon>Araneomorphae</taxon>
        <taxon>Entelegynae</taxon>
        <taxon>Araneoidea</taxon>
        <taxon>Araneidae</taxon>
        <taxon>Caerostris</taxon>
    </lineage>
</organism>
<gene>
    <name evidence="1" type="ORF">CEXT_368131</name>
</gene>
<dbReference type="EMBL" id="BPLR01013424">
    <property type="protein sequence ID" value="GIY61071.1"/>
    <property type="molecule type" value="Genomic_DNA"/>
</dbReference>
<comment type="caution">
    <text evidence="1">The sequence shown here is derived from an EMBL/GenBank/DDBJ whole genome shotgun (WGS) entry which is preliminary data.</text>
</comment>
<evidence type="ECO:0000313" key="1">
    <source>
        <dbReference type="EMBL" id="GIY61071.1"/>
    </source>
</evidence>
<protein>
    <submittedName>
        <fullName evidence="1">Uncharacterized protein</fullName>
    </submittedName>
</protein>